<keyword evidence="3" id="KW-1185">Reference proteome</keyword>
<reference evidence="2 3" key="1">
    <citation type="submission" date="2017-07" db="EMBL/GenBank/DDBJ databases">
        <title>Genome sequencing and assembly of Paenibacillus rigui.</title>
        <authorList>
            <person name="Mayilraj S."/>
        </authorList>
    </citation>
    <scope>NUCLEOTIDE SEQUENCE [LARGE SCALE GENOMIC DNA]</scope>
    <source>
        <strain evidence="2 3">JCM 16352</strain>
    </source>
</reference>
<dbReference type="EMBL" id="NMQW01000025">
    <property type="protein sequence ID" value="OXM84822.1"/>
    <property type="molecule type" value="Genomic_DNA"/>
</dbReference>
<accession>A0A229UN71</accession>
<evidence type="ECO:0000259" key="1">
    <source>
        <dbReference type="Pfam" id="PF12867"/>
    </source>
</evidence>
<dbReference type="SUPFAM" id="SSF109854">
    <property type="entry name" value="DinB/YfiT-like putative metalloenzymes"/>
    <property type="match status" value="1"/>
</dbReference>
<evidence type="ECO:0000313" key="2">
    <source>
        <dbReference type="EMBL" id="OXM84822.1"/>
    </source>
</evidence>
<dbReference type="InterPro" id="IPR034660">
    <property type="entry name" value="DinB/YfiT-like"/>
</dbReference>
<dbReference type="InterPro" id="IPR024775">
    <property type="entry name" value="DinB-like"/>
</dbReference>
<organism evidence="2 3">
    <name type="scientific">Paenibacillus rigui</name>
    <dbReference type="NCBI Taxonomy" id="554312"/>
    <lineage>
        <taxon>Bacteria</taxon>
        <taxon>Bacillati</taxon>
        <taxon>Bacillota</taxon>
        <taxon>Bacilli</taxon>
        <taxon>Bacillales</taxon>
        <taxon>Paenibacillaceae</taxon>
        <taxon>Paenibacillus</taxon>
    </lineage>
</organism>
<evidence type="ECO:0000313" key="3">
    <source>
        <dbReference type="Proteomes" id="UP000215509"/>
    </source>
</evidence>
<sequence>MNTTESLQRLEELTDQYLHTLEQYSEEQLRLQPDEDAWSLGQMIVHLTNTALRMQLGSAEKCRVLSEEASAAATTEVKTAAGEEVFQLGGFPPERIRVPASPQYTPAQMESKQQLAEGLQEVLRRARELEPVIATLPPEIMVAHPRLGGMNAKEWFLLVEMHYRHHLLQKERLQSFIAGCV</sequence>
<dbReference type="AlphaFoldDB" id="A0A229UN71"/>
<protein>
    <recommendedName>
        <fullName evidence="1">DinB-like domain-containing protein</fullName>
    </recommendedName>
</protein>
<gene>
    <name evidence="2" type="ORF">CF651_18095</name>
</gene>
<name>A0A229UN71_9BACL</name>
<dbReference type="RefSeq" id="WP_094016271.1">
    <property type="nucleotide sequence ID" value="NZ_NMQW01000025.1"/>
</dbReference>
<proteinExistence type="predicted"/>
<feature type="domain" description="DinB-like" evidence="1">
    <location>
        <begin position="10"/>
        <end position="169"/>
    </location>
</feature>
<dbReference type="Gene3D" id="1.20.120.450">
    <property type="entry name" value="dinb family like domain"/>
    <property type="match status" value="1"/>
</dbReference>
<dbReference type="Pfam" id="PF12867">
    <property type="entry name" value="DinB_2"/>
    <property type="match status" value="1"/>
</dbReference>
<comment type="caution">
    <text evidence="2">The sequence shown here is derived from an EMBL/GenBank/DDBJ whole genome shotgun (WGS) entry which is preliminary data.</text>
</comment>
<dbReference type="OrthoDB" id="1495892at2"/>
<dbReference type="Proteomes" id="UP000215509">
    <property type="component" value="Unassembled WGS sequence"/>
</dbReference>